<feature type="domain" description="F-box" evidence="1">
    <location>
        <begin position="132"/>
        <end position="165"/>
    </location>
</feature>
<accession>A0AAD8ITJ0</accession>
<protein>
    <submittedName>
        <fullName evidence="3">F-box domain-containing protein</fullName>
    </submittedName>
</protein>
<dbReference type="AlphaFoldDB" id="A0AAD8ITJ0"/>
<reference evidence="3" key="1">
    <citation type="submission" date="2023-02" db="EMBL/GenBank/DDBJ databases">
        <title>Genome of toxic invasive species Heracleum sosnowskyi carries increased number of genes despite the absence of recent whole-genome duplications.</title>
        <authorList>
            <person name="Schelkunov M."/>
            <person name="Shtratnikova V."/>
            <person name="Makarenko M."/>
            <person name="Klepikova A."/>
            <person name="Omelchenko D."/>
            <person name="Novikova G."/>
            <person name="Obukhova E."/>
            <person name="Bogdanov V."/>
            <person name="Penin A."/>
            <person name="Logacheva M."/>
        </authorList>
    </citation>
    <scope>NUCLEOTIDE SEQUENCE</scope>
    <source>
        <strain evidence="3">Hsosn_3</strain>
        <tissue evidence="3">Leaf</tissue>
    </source>
</reference>
<dbReference type="InterPro" id="IPR001810">
    <property type="entry name" value="F-box_dom"/>
</dbReference>
<dbReference type="SUPFAM" id="SSF81383">
    <property type="entry name" value="F-box domain"/>
    <property type="match status" value="1"/>
</dbReference>
<proteinExistence type="predicted"/>
<evidence type="ECO:0000313" key="4">
    <source>
        <dbReference type="Proteomes" id="UP001237642"/>
    </source>
</evidence>
<name>A0AAD8ITJ0_9APIA</name>
<evidence type="ECO:0000259" key="2">
    <source>
        <dbReference type="Pfam" id="PF07734"/>
    </source>
</evidence>
<reference evidence="3" key="2">
    <citation type="submission" date="2023-05" db="EMBL/GenBank/DDBJ databases">
        <authorList>
            <person name="Schelkunov M.I."/>
        </authorList>
    </citation>
    <scope>NUCLEOTIDE SEQUENCE</scope>
    <source>
        <strain evidence="3">Hsosn_3</strain>
        <tissue evidence="3">Leaf</tissue>
    </source>
</reference>
<dbReference type="Pfam" id="PF07734">
    <property type="entry name" value="FBA_1"/>
    <property type="match status" value="1"/>
</dbReference>
<organism evidence="3 4">
    <name type="scientific">Heracleum sosnowskyi</name>
    <dbReference type="NCBI Taxonomy" id="360622"/>
    <lineage>
        <taxon>Eukaryota</taxon>
        <taxon>Viridiplantae</taxon>
        <taxon>Streptophyta</taxon>
        <taxon>Embryophyta</taxon>
        <taxon>Tracheophyta</taxon>
        <taxon>Spermatophyta</taxon>
        <taxon>Magnoliopsida</taxon>
        <taxon>eudicotyledons</taxon>
        <taxon>Gunneridae</taxon>
        <taxon>Pentapetalae</taxon>
        <taxon>asterids</taxon>
        <taxon>campanulids</taxon>
        <taxon>Apiales</taxon>
        <taxon>Apiaceae</taxon>
        <taxon>Apioideae</taxon>
        <taxon>apioid superclade</taxon>
        <taxon>Tordylieae</taxon>
        <taxon>Tordyliinae</taxon>
        <taxon>Heracleum</taxon>
    </lineage>
</organism>
<dbReference type="InterPro" id="IPR006527">
    <property type="entry name" value="F-box-assoc_dom_typ1"/>
</dbReference>
<dbReference type="InterPro" id="IPR036047">
    <property type="entry name" value="F-box-like_dom_sf"/>
</dbReference>
<dbReference type="NCBIfam" id="TIGR01640">
    <property type="entry name" value="F_box_assoc_1"/>
    <property type="match status" value="1"/>
</dbReference>
<dbReference type="EMBL" id="JAUIZM010000003">
    <property type="protein sequence ID" value="KAK1391595.1"/>
    <property type="molecule type" value="Genomic_DNA"/>
</dbReference>
<gene>
    <name evidence="3" type="ORF">POM88_010651</name>
</gene>
<keyword evidence="4" id="KW-1185">Reference proteome</keyword>
<dbReference type="PANTHER" id="PTHR31672">
    <property type="entry name" value="BNACNNG10540D PROTEIN"/>
    <property type="match status" value="1"/>
</dbReference>
<feature type="domain" description="F-box associated beta-propeller type 1" evidence="2">
    <location>
        <begin position="233"/>
        <end position="383"/>
    </location>
</feature>
<dbReference type="InterPro" id="IPR017451">
    <property type="entry name" value="F-box-assoc_interact_dom"/>
</dbReference>
<dbReference type="Pfam" id="PF00646">
    <property type="entry name" value="F-box"/>
    <property type="match status" value="1"/>
</dbReference>
<sequence length="508" mass="58560">MKRWVELHFARPMVVIEDVVKMGVVVLPEAYLDCAFDMKVVEKKNERNDGGSFSFSRRFVCLIGIRKRTKARRLSKINGALELVDDNKSHGSHRSLRWQVTSNSSSTLGNLHRQLQQPIPATTLDDLLYIGELRQEILTRVPAKKLFSLTIVCKRWRTMIKDPYLIRCLKPRRNPAAIFVKRWIQYGTFEFTRISLDGVSGYGRGDSRGIILNVPLKIVAKGENEAGLQVINHSSNGLFICSSTNPVNYARRFYLYNPTTKQSNEIPRPFQDSVIAMNLAFEAPKIYKIIAVCRSKGGEYSLKVFAPSRSILLWRNVKVNFPDITTNDKVLYEYGVYVSGSLYWPHCVSTGLLFFNMHEEKLVWQQDIPQPHSSHSTLAYFGECRGHLLMIRYRAMRGGILDVLELRHDPTIWYIKYQVDLKVEVPYFTGPVYVLAIVPGEEEEDDGESYLIIHIFGKVLSYNFKHQSVRLLYDLDLQDFKMDAMRSQSWKYVHSYSETLLHPKIPSS</sequence>
<dbReference type="Gene3D" id="1.20.1280.50">
    <property type="match status" value="1"/>
</dbReference>
<dbReference type="Proteomes" id="UP001237642">
    <property type="component" value="Unassembled WGS sequence"/>
</dbReference>
<comment type="caution">
    <text evidence="3">The sequence shown here is derived from an EMBL/GenBank/DDBJ whole genome shotgun (WGS) entry which is preliminary data.</text>
</comment>
<dbReference type="InterPro" id="IPR050796">
    <property type="entry name" value="SCF_F-box_component"/>
</dbReference>
<evidence type="ECO:0000259" key="1">
    <source>
        <dbReference type="Pfam" id="PF00646"/>
    </source>
</evidence>
<evidence type="ECO:0000313" key="3">
    <source>
        <dbReference type="EMBL" id="KAK1391595.1"/>
    </source>
</evidence>